<gene>
    <name evidence="1" type="ORF">QBC35DRAFT_486522</name>
</gene>
<keyword evidence="2" id="KW-1185">Reference proteome</keyword>
<organism evidence="1 2">
    <name type="scientific">Podospora australis</name>
    <dbReference type="NCBI Taxonomy" id="1536484"/>
    <lineage>
        <taxon>Eukaryota</taxon>
        <taxon>Fungi</taxon>
        <taxon>Dikarya</taxon>
        <taxon>Ascomycota</taxon>
        <taxon>Pezizomycotina</taxon>
        <taxon>Sordariomycetes</taxon>
        <taxon>Sordariomycetidae</taxon>
        <taxon>Sordariales</taxon>
        <taxon>Podosporaceae</taxon>
        <taxon>Podospora</taxon>
    </lineage>
</organism>
<dbReference type="EMBL" id="MU864358">
    <property type="protein sequence ID" value="KAK4191587.1"/>
    <property type="molecule type" value="Genomic_DNA"/>
</dbReference>
<accession>A0AAN7AMI4</accession>
<comment type="caution">
    <text evidence="1">The sequence shown here is derived from an EMBL/GenBank/DDBJ whole genome shotgun (WGS) entry which is preliminary data.</text>
</comment>
<reference evidence="1" key="2">
    <citation type="submission" date="2023-05" db="EMBL/GenBank/DDBJ databases">
        <authorList>
            <consortium name="Lawrence Berkeley National Laboratory"/>
            <person name="Steindorff A."/>
            <person name="Hensen N."/>
            <person name="Bonometti L."/>
            <person name="Westerberg I."/>
            <person name="Brannstrom I.O."/>
            <person name="Guillou S."/>
            <person name="Cros-Aarteil S."/>
            <person name="Calhoun S."/>
            <person name="Haridas S."/>
            <person name="Kuo A."/>
            <person name="Mondo S."/>
            <person name="Pangilinan J."/>
            <person name="Riley R."/>
            <person name="Labutti K."/>
            <person name="Andreopoulos B."/>
            <person name="Lipzen A."/>
            <person name="Chen C."/>
            <person name="Yanf M."/>
            <person name="Daum C."/>
            <person name="Ng V."/>
            <person name="Clum A."/>
            <person name="Ohm R."/>
            <person name="Martin F."/>
            <person name="Silar P."/>
            <person name="Natvig D."/>
            <person name="Lalanne C."/>
            <person name="Gautier V."/>
            <person name="Ament-Velasquez S.L."/>
            <person name="Kruys A."/>
            <person name="Hutchinson M.I."/>
            <person name="Powell A.J."/>
            <person name="Barry K."/>
            <person name="Miller A.N."/>
            <person name="Grigoriev I.V."/>
            <person name="Debuchy R."/>
            <person name="Gladieux P."/>
            <person name="Thoren M.H."/>
            <person name="Johannesson H."/>
        </authorList>
    </citation>
    <scope>NUCLEOTIDE SEQUENCE</scope>
    <source>
        <strain evidence="1">PSN309</strain>
    </source>
</reference>
<proteinExistence type="predicted"/>
<evidence type="ECO:0000313" key="1">
    <source>
        <dbReference type="EMBL" id="KAK4191587.1"/>
    </source>
</evidence>
<dbReference type="Proteomes" id="UP001302126">
    <property type="component" value="Unassembled WGS sequence"/>
</dbReference>
<sequence>MFYLSHLWPSLTVGTGLPFLTSVQTAECHTLPHSISAQTGSCMCRYLITPHSRSLLVCTACAHEPPSDGTHTFSRSRDTTSAEDRYACLTRKQMGWDRSVHR</sequence>
<name>A0AAN7AMI4_9PEZI</name>
<dbReference type="AlphaFoldDB" id="A0AAN7AMI4"/>
<reference evidence="1" key="1">
    <citation type="journal article" date="2023" name="Mol. Phylogenet. Evol.">
        <title>Genome-scale phylogeny and comparative genomics of the fungal order Sordariales.</title>
        <authorList>
            <person name="Hensen N."/>
            <person name="Bonometti L."/>
            <person name="Westerberg I."/>
            <person name="Brannstrom I.O."/>
            <person name="Guillou S."/>
            <person name="Cros-Aarteil S."/>
            <person name="Calhoun S."/>
            <person name="Haridas S."/>
            <person name="Kuo A."/>
            <person name="Mondo S."/>
            <person name="Pangilinan J."/>
            <person name="Riley R."/>
            <person name="LaButti K."/>
            <person name="Andreopoulos B."/>
            <person name="Lipzen A."/>
            <person name="Chen C."/>
            <person name="Yan M."/>
            <person name="Daum C."/>
            <person name="Ng V."/>
            <person name="Clum A."/>
            <person name="Steindorff A."/>
            <person name="Ohm R.A."/>
            <person name="Martin F."/>
            <person name="Silar P."/>
            <person name="Natvig D.O."/>
            <person name="Lalanne C."/>
            <person name="Gautier V."/>
            <person name="Ament-Velasquez S.L."/>
            <person name="Kruys A."/>
            <person name="Hutchinson M.I."/>
            <person name="Powell A.J."/>
            <person name="Barry K."/>
            <person name="Miller A.N."/>
            <person name="Grigoriev I.V."/>
            <person name="Debuchy R."/>
            <person name="Gladieux P."/>
            <person name="Hiltunen Thoren M."/>
            <person name="Johannesson H."/>
        </authorList>
    </citation>
    <scope>NUCLEOTIDE SEQUENCE</scope>
    <source>
        <strain evidence="1">PSN309</strain>
    </source>
</reference>
<protein>
    <submittedName>
        <fullName evidence="1">Uncharacterized protein</fullName>
    </submittedName>
</protein>
<evidence type="ECO:0000313" key="2">
    <source>
        <dbReference type="Proteomes" id="UP001302126"/>
    </source>
</evidence>